<accession>A0ABT2FAC0</accession>
<evidence type="ECO:0000313" key="3">
    <source>
        <dbReference type="Proteomes" id="UP001206548"/>
    </source>
</evidence>
<name>A0ABT2FAC0_9STRE</name>
<gene>
    <name evidence="2" type="ORF">NXS10_07445</name>
</gene>
<keyword evidence="3" id="KW-1185">Reference proteome</keyword>
<comment type="caution">
    <text evidence="2">The sequence shown here is derived from an EMBL/GenBank/DDBJ whole genome shotgun (WGS) entry which is preliminary data.</text>
</comment>
<protein>
    <recommendedName>
        <fullName evidence="4">ABC transporter permease</fullName>
    </recommendedName>
</protein>
<dbReference type="EMBL" id="JANUXX010000009">
    <property type="protein sequence ID" value="MCS4488787.1"/>
    <property type="molecule type" value="Genomic_DNA"/>
</dbReference>
<keyword evidence="1" id="KW-0812">Transmembrane</keyword>
<keyword evidence="1" id="KW-0472">Membrane</keyword>
<evidence type="ECO:0000313" key="2">
    <source>
        <dbReference type="EMBL" id="MCS4488787.1"/>
    </source>
</evidence>
<feature type="transmembrane region" description="Helical" evidence="1">
    <location>
        <begin position="172"/>
        <end position="196"/>
    </location>
</feature>
<feature type="transmembrane region" description="Helical" evidence="1">
    <location>
        <begin position="217"/>
        <end position="242"/>
    </location>
</feature>
<organism evidence="2 3">
    <name type="scientific">Streptococcus sciuri</name>
    <dbReference type="NCBI Taxonomy" id="2973939"/>
    <lineage>
        <taxon>Bacteria</taxon>
        <taxon>Bacillati</taxon>
        <taxon>Bacillota</taxon>
        <taxon>Bacilli</taxon>
        <taxon>Lactobacillales</taxon>
        <taxon>Streptococcaceae</taxon>
        <taxon>Streptococcus</taxon>
    </lineage>
</organism>
<reference evidence="2 3" key="1">
    <citation type="journal article" date="2023" name="Int. J. Syst. Evol. Microbiol.">
        <title>Streptococcus sciuri sp. nov., Staphylococcus marylandisciuri sp. nov. and Staphylococcus americanisciuri sp. nov., isolated from faeces of eastern grey squirrel (Sciurus carolinensis).</title>
        <authorList>
            <person name="Volokhov D.V."/>
            <person name="Zagorodnyaya T.A."/>
            <person name="Furtak V.A."/>
            <person name="Nattanmai G."/>
            <person name="Randall L."/>
            <person name="Jose S."/>
            <person name="Gao Y."/>
            <person name="Eisenberg T."/>
            <person name="Delmonte P."/>
            <person name="Blom J."/>
            <person name="Mitchell K.K."/>
        </authorList>
    </citation>
    <scope>NUCLEOTIDE SEQUENCE [LARGE SCALE GENOMIC DNA]</scope>
    <source>
        <strain evidence="2 3">SQ9-PEA</strain>
    </source>
</reference>
<dbReference type="Proteomes" id="UP001206548">
    <property type="component" value="Unassembled WGS sequence"/>
</dbReference>
<proteinExistence type="predicted"/>
<sequence>MTYLCFQLKHLLKSRLTYVPLLLIVAASLVTLFLNAKASKNNNLGVQISESLQQTQKAVADEKERLKTLSKDSVEYPYVQKNISEEEATIKSDSAFLAAYQKGDWENVYQKQIAYLEKVRQTAEDNTIDATMKSVLNRDLLMYQALAKENFAYEGPYFPTQALPFVLSLTNYLFPTLLPIALIFILSNLYTSTFASKTIDKTRLLPESAWCLVLKDIAVGFVVSLDLLILSVLPVFLVVALFFGVGEWDYPILHYHLSDKTLYFLAIKDSVLLVFYCKCCRYL</sequence>
<evidence type="ECO:0008006" key="4">
    <source>
        <dbReference type="Google" id="ProtNLM"/>
    </source>
</evidence>
<keyword evidence="1" id="KW-1133">Transmembrane helix</keyword>
<feature type="transmembrane region" description="Helical" evidence="1">
    <location>
        <begin position="16"/>
        <end position="34"/>
    </location>
</feature>
<dbReference type="RefSeq" id="WP_259139185.1">
    <property type="nucleotide sequence ID" value="NZ_JANUXX010000009.1"/>
</dbReference>
<evidence type="ECO:0000256" key="1">
    <source>
        <dbReference type="SAM" id="Phobius"/>
    </source>
</evidence>